<organism evidence="2 3">
    <name type="scientific">Corynebacterium uropygiale</name>
    <dbReference type="NCBI Taxonomy" id="1775911"/>
    <lineage>
        <taxon>Bacteria</taxon>
        <taxon>Bacillati</taxon>
        <taxon>Actinomycetota</taxon>
        <taxon>Actinomycetes</taxon>
        <taxon>Mycobacteriales</taxon>
        <taxon>Corynebacteriaceae</taxon>
        <taxon>Corynebacterium</taxon>
    </lineage>
</organism>
<dbReference type="InterPro" id="IPR014756">
    <property type="entry name" value="Ig_E-set"/>
</dbReference>
<dbReference type="Gene3D" id="2.60.40.10">
    <property type="entry name" value="Immunoglobulins"/>
    <property type="match status" value="1"/>
</dbReference>
<evidence type="ECO:0000256" key="1">
    <source>
        <dbReference type="SAM" id="MobiDB-lite"/>
    </source>
</evidence>
<dbReference type="PANTHER" id="PTHR48098:SF3">
    <property type="entry name" value="IRON(III) ENTEROBACTIN ESTERASE"/>
    <property type="match status" value="1"/>
</dbReference>
<dbReference type="SUPFAM" id="SSF81296">
    <property type="entry name" value="E set domains"/>
    <property type="match status" value="1"/>
</dbReference>
<dbReference type="InterPro" id="IPR029058">
    <property type="entry name" value="AB_hydrolase_fold"/>
</dbReference>
<dbReference type="InterPro" id="IPR050583">
    <property type="entry name" value="Mycobacterial_A85_antigen"/>
</dbReference>
<proteinExistence type="predicted"/>
<evidence type="ECO:0000313" key="3">
    <source>
        <dbReference type="Proteomes" id="UP001139336"/>
    </source>
</evidence>
<dbReference type="Gene3D" id="3.40.50.1820">
    <property type="entry name" value="alpha/beta hydrolase"/>
    <property type="match status" value="1"/>
</dbReference>
<accession>A0A9X1QTA1</accession>
<evidence type="ECO:0000313" key="2">
    <source>
        <dbReference type="EMBL" id="MCF4007363.1"/>
    </source>
</evidence>
<dbReference type="InterPro" id="IPR013783">
    <property type="entry name" value="Ig-like_fold"/>
</dbReference>
<dbReference type="AlphaFoldDB" id="A0A9X1QTA1"/>
<sequence length="342" mass="37547">MTEIPLSYTPSPGEPEPARVYVHVAAVHNHHAEELHHMSRLPDGSYHASFSVPDDVCTSYLIAPVDEDFLTRFDPPGPVDTRARWLALLERALPGPPALRGETGRIRGPRALPEPEWDDLSPTPEEWEPVSIDSPSPRRVWRARTGPAPEFLLLLFDATFWLRTPLPRALRAAGLPPLEILAVDTGDGEERFEVMGRTPELPRFLHEDLLPRTPWTPARTIVCGQSLGGLAALSIGAGRPRIADLVLSQSGSFWFPAWGGEDGGELAAELRDPQVIARLRERGVRAHFSVGLAEADMVPHTRAVVDALEAAGVPTSLEVSRHGHEMAGWMGALSRGLRQLLR</sequence>
<comment type="caution">
    <text evidence="2">The sequence shown here is derived from an EMBL/GenBank/DDBJ whole genome shotgun (WGS) entry which is preliminary data.</text>
</comment>
<dbReference type="SUPFAM" id="SSF53474">
    <property type="entry name" value="alpha/beta-Hydrolases"/>
    <property type="match status" value="1"/>
</dbReference>
<dbReference type="Proteomes" id="UP001139336">
    <property type="component" value="Unassembled WGS sequence"/>
</dbReference>
<keyword evidence="3" id="KW-1185">Reference proteome</keyword>
<reference evidence="2" key="1">
    <citation type="submission" date="2022-01" db="EMBL/GenBank/DDBJ databases">
        <title>Corynebacterium sp. nov isolated from isolated from the feces of the greater white-fronted geese (Anser albifrons) at Poyang Lake, PR China.</title>
        <authorList>
            <person name="Liu Q."/>
        </authorList>
    </citation>
    <scope>NUCLEOTIDE SEQUENCE</scope>
    <source>
        <strain evidence="2">JCM 32435</strain>
    </source>
</reference>
<dbReference type="GO" id="GO:0005975">
    <property type="term" value="P:carbohydrate metabolic process"/>
    <property type="evidence" value="ECO:0007669"/>
    <property type="project" value="UniProtKB-ARBA"/>
</dbReference>
<dbReference type="EMBL" id="JAKGSI010000004">
    <property type="protein sequence ID" value="MCF4007363.1"/>
    <property type="molecule type" value="Genomic_DNA"/>
</dbReference>
<dbReference type="PANTHER" id="PTHR48098">
    <property type="entry name" value="ENTEROCHELIN ESTERASE-RELATED"/>
    <property type="match status" value="1"/>
</dbReference>
<feature type="region of interest" description="Disordered" evidence="1">
    <location>
        <begin position="99"/>
        <end position="138"/>
    </location>
</feature>
<gene>
    <name evidence="2" type="ORF">L1O03_09300</name>
</gene>
<protein>
    <submittedName>
        <fullName evidence="2">Enterochelin esterase</fullName>
    </submittedName>
</protein>
<dbReference type="RefSeq" id="WP_236119498.1">
    <property type="nucleotide sequence ID" value="NZ_JAKGSI010000004.1"/>
</dbReference>
<name>A0A9X1QTA1_9CORY</name>